<dbReference type="EMBL" id="CP060719">
    <property type="protein sequence ID" value="QNN69763.1"/>
    <property type="molecule type" value="Genomic_DNA"/>
</dbReference>
<proteinExistence type="predicted"/>
<feature type="transmembrane region" description="Helical" evidence="1">
    <location>
        <begin position="490"/>
        <end position="508"/>
    </location>
</feature>
<protein>
    <submittedName>
        <fullName evidence="2">Uncharacterized protein</fullName>
    </submittedName>
</protein>
<feature type="transmembrane region" description="Helical" evidence="1">
    <location>
        <begin position="434"/>
        <end position="457"/>
    </location>
</feature>
<gene>
    <name evidence="2" type="ORF">H9L16_14075</name>
</gene>
<name>A0A7G9SPI8_9GAMM</name>
<feature type="transmembrane region" description="Helical" evidence="1">
    <location>
        <begin position="342"/>
        <end position="358"/>
    </location>
</feature>
<keyword evidence="1" id="KW-0472">Membrane</keyword>
<feature type="transmembrane region" description="Helical" evidence="1">
    <location>
        <begin position="185"/>
        <end position="203"/>
    </location>
</feature>
<dbReference type="AlphaFoldDB" id="A0A7G9SPI8"/>
<sequence>MNAMRAVIALLVADLRQRLRTPRFWLLIAGLAGLMWWCFPAVDRDYLTVSVGEGMRGRYSSAWIGMVAALIYSSTLSLAGFYLVRGTVVRDLETRTWQLLVATTMSRGGYLLAKWLSHMVVFGLLVGAGLAVGLVAQVLRAEDLRIDLVELVKPVLVLTLPSLALTAAFAIWFDLVPWLRRSAGNVVFFVVWVMLLSFGVSQAEQAPGAQLPWPGDPHGLLVAEYDLSHAWPMVDAGKELGLSIGKQALEGKAPVLLDWTQWAITSATMQARSAWLGLALLLLALAIPVLDRCAAHVGSPGKAHGDGARLRWLDAVLSPLQRSRFGALLAAELRLVLRPRKAWWWLAILTAMGVQAFAPDKAVAVAIIAAWILGMDVFARLVLREHETHTAALVFTAPRMRARMLWVRTIVVVGMAWIVTLPGVLRLAAVHPQAALATLATGISLALWGMATGVLFRNGRMFELVVLAAAYVGVQGGLLLNVVIAPMTTLQWHLLGLPLALAILALGWRRLEAR</sequence>
<dbReference type="KEGG" id="tcn:H9L16_14075"/>
<feature type="transmembrane region" description="Helical" evidence="1">
    <location>
        <begin position="273"/>
        <end position="290"/>
    </location>
</feature>
<feature type="transmembrane region" description="Helical" evidence="1">
    <location>
        <begin position="364"/>
        <end position="383"/>
    </location>
</feature>
<dbReference type="Proteomes" id="UP000515804">
    <property type="component" value="Chromosome"/>
</dbReference>
<evidence type="ECO:0000313" key="3">
    <source>
        <dbReference type="Proteomes" id="UP000515804"/>
    </source>
</evidence>
<feature type="transmembrane region" description="Helical" evidence="1">
    <location>
        <begin position="151"/>
        <end position="173"/>
    </location>
</feature>
<feature type="transmembrane region" description="Helical" evidence="1">
    <location>
        <begin position="115"/>
        <end position="139"/>
    </location>
</feature>
<feature type="transmembrane region" description="Helical" evidence="1">
    <location>
        <begin position="464"/>
        <end position="484"/>
    </location>
</feature>
<evidence type="ECO:0000256" key="1">
    <source>
        <dbReference type="SAM" id="Phobius"/>
    </source>
</evidence>
<feature type="transmembrane region" description="Helical" evidence="1">
    <location>
        <begin position="62"/>
        <end position="84"/>
    </location>
</feature>
<accession>A0A7G9SPI8</accession>
<dbReference type="RefSeq" id="WP_187552280.1">
    <property type="nucleotide sequence ID" value="NZ_BMZL01000001.1"/>
</dbReference>
<keyword evidence="1" id="KW-1133">Transmembrane helix</keyword>
<keyword evidence="1" id="KW-0812">Transmembrane</keyword>
<organism evidence="2 3">
    <name type="scientific">Thermomonas carbonis</name>
    <dbReference type="NCBI Taxonomy" id="1463158"/>
    <lineage>
        <taxon>Bacteria</taxon>
        <taxon>Pseudomonadati</taxon>
        <taxon>Pseudomonadota</taxon>
        <taxon>Gammaproteobacteria</taxon>
        <taxon>Lysobacterales</taxon>
        <taxon>Lysobacteraceae</taxon>
        <taxon>Thermomonas</taxon>
    </lineage>
</organism>
<feature type="transmembrane region" description="Helical" evidence="1">
    <location>
        <begin position="404"/>
        <end position="428"/>
    </location>
</feature>
<feature type="transmembrane region" description="Helical" evidence="1">
    <location>
        <begin position="24"/>
        <end position="42"/>
    </location>
</feature>
<reference evidence="2 3" key="1">
    <citation type="submission" date="2020-08" db="EMBL/GenBank/DDBJ databases">
        <title>Genome sequence of Thermomonas carbonis KCTC 42013T.</title>
        <authorList>
            <person name="Hyun D.-W."/>
            <person name="Bae J.-W."/>
        </authorList>
    </citation>
    <scope>NUCLEOTIDE SEQUENCE [LARGE SCALE GENOMIC DNA]</scope>
    <source>
        <strain evidence="2 3">KCTC 42013</strain>
    </source>
</reference>
<keyword evidence="3" id="KW-1185">Reference proteome</keyword>
<evidence type="ECO:0000313" key="2">
    <source>
        <dbReference type="EMBL" id="QNN69763.1"/>
    </source>
</evidence>